<dbReference type="STRING" id="1223802.SUTH_02041"/>
<protein>
    <submittedName>
        <fullName evidence="1">Uncharacterized protein</fullName>
    </submittedName>
</protein>
<dbReference type="EMBL" id="AP012547">
    <property type="protein sequence ID" value="BAO29832.1"/>
    <property type="molecule type" value="Genomic_DNA"/>
</dbReference>
<sequence length="91" mass="9993">MTNRIYVAASEVRVNDHIYNGTGSNAHPTFAWETVTEVRQEDGLILLITGNTKGPHGEFWLEAEEQIEVIRYPEAAAPVAAAAKAKPKHGH</sequence>
<dbReference type="OrthoDB" id="8778638at2"/>
<reference evidence="1 2" key="1">
    <citation type="journal article" date="2014" name="Syst. Appl. Microbiol.">
        <title>Complete genomes of freshwater sulfur oxidizers Sulfuricella denitrificans skB26 and Sulfuritalea hydrogenivorans sk43H: genetic insights into the sulfur oxidation pathway of betaproteobacteria.</title>
        <authorList>
            <person name="Watanabe T."/>
            <person name="Kojima H."/>
            <person name="Fukui M."/>
        </authorList>
    </citation>
    <scope>NUCLEOTIDE SEQUENCE [LARGE SCALE GENOMIC DNA]</scope>
    <source>
        <strain evidence="1">DSM22779</strain>
    </source>
</reference>
<proteinExistence type="predicted"/>
<gene>
    <name evidence="1" type="ORF">SUTH_02041</name>
</gene>
<dbReference type="HOGENOM" id="CLU_2425851_0_0_4"/>
<dbReference type="RefSeq" id="WP_148312908.1">
    <property type="nucleotide sequence ID" value="NZ_AP012547.1"/>
</dbReference>
<dbReference type="AlphaFoldDB" id="W0SFY3"/>
<evidence type="ECO:0000313" key="2">
    <source>
        <dbReference type="Proteomes" id="UP000031637"/>
    </source>
</evidence>
<name>W0SFY3_9PROT</name>
<evidence type="ECO:0000313" key="1">
    <source>
        <dbReference type="EMBL" id="BAO29832.1"/>
    </source>
</evidence>
<organism evidence="1 2">
    <name type="scientific">Sulfuritalea hydrogenivorans sk43H</name>
    <dbReference type="NCBI Taxonomy" id="1223802"/>
    <lineage>
        <taxon>Bacteria</taxon>
        <taxon>Pseudomonadati</taxon>
        <taxon>Pseudomonadota</taxon>
        <taxon>Betaproteobacteria</taxon>
        <taxon>Nitrosomonadales</taxon>
        <taxon>Sterolibacteriaceae</taxon>
        <taxon>Sulfuritalea</taxon>
    </lineage>
</organism>
<dbReference type="Proteomes" id="UP000031637">
    <property type="component" value="Chromosome"/>
</dbReference>
<accession>W0SFY3</accession>
<dbReference type="KEGG" id="shd:SUTH_02041"/>
<keyword evidence="2" id="KW-1185">Reference proteome</keyword>